<dbReference type="EMBL" id="DXEQ01000011">
    <property type="protein sequence ID" value="HIX71468.1"/>
    <property type="molecule type" value="Genomic_DNA"/>
</dbReference>
<dbReference type="Pfam" id="PF04536">
    <property type="entry name" value="TPM_phosphatase"/>
    <property type="match status" value="1"/>
</dbReference>
<proteinExistence type="predicted"/>
<feature type="region of interest" description="Disordered" evidence="1">
    <location>
        <begin position="251"/>
        <end position="277"/>
    </location>
</feature>
<reference evidence="4" key="1">
    <citation type="journal article" date="2021" name="PeerJ">
        <title>Extensive microbial diversity within the chicken gut microbiome revealed by metagenomics and culture.</title>
        <authorList>
            <person name="Gilroy R."/>
            <person name="Ravi A."/>
            <person name="Getino M."/>
            <person name="Pursley I."/>
            <person name="Horton D.L."/>
            <person name="Alikhan N.F."/>
            <person name="Baker D."/>
            <person name="Gharbi K."/>
            <person name="Hall N."/>
            <person name="Watson M."/>
            <person name="Adriaenssens E.M."/>
            <person name="Foster-Nyarko E."/>
            <person name="Jarju S."/>
            <person name="Secka A."/>
            <person name="Antonio M."/>
            <person name="Oren A."/>
            <person name="Chaudhuri R.R."/>
            <person name="La Ragione R."/>
            <person name="Hildebrand F."/>
            <person name="Pallen M.J."/>
        </authorList>
    </citation>
    <scope>NUCLEOTIDE SEQUENCE</scope>
    <source>
        <strain evidence="4">ChiSxjej3B15-1167</strain>
    </source>
</reference>
<gene>
    <name evidence="4" type="ORF">H9849_00455</name>
</gene>
<feature type="domain" description="TPM" evidence="3">
    <location>
        <begin position="52"/>
        <end position="174"/>
    </location>
</feature>
<dbReference type="PANTHER" id="PTHR30373">
    <property type="entry name" value="UPF0603 PROTEIN YGCG"/>
    <property type="match status" value="1"/>
</dbReference>
<dbReference type="InterPro" id="IPR007621">
    <property type="entry name" value="TPM_dom"/>
</dbReference>
<evidence type="ECO:0000256" key="1">
    <source>
        <dbReference type="SAM" id="MobiDB-lite"/>
    </source>
</evidence>
<keyword evidence="2" id="KW-1133">Transmembrane helix</keyword>
<evidence type="ECO:0000313" key="4">
    <source>
        <dbReference type="EMBL" id="HIX71468.1"/>
    </source>
</evidence>
<dbReference type="Gene3D" id="3.10.310.50">
    <property type="match status" value="1"/>
</dbReference>
<protein>
    <submittedName>
        <fullName evidence="4">TPM domain-containing protein</fullName>
    </submittedName>
</protein>
<dbReference type="Proteomes" id="UP000886805">
    <property type="component" value="Unassembled WGS sequence"/>
</dbReference>
<feature type="transmembrane region" description="Helical" evidence="2">
    <location>
        <begin position="192"/>
        <end position="211"/>
    </location>
</feature>
<comment type="caution">
    <text evidence="4">The sequence shown here is derived from an EMBL/GenBank/DDBJ whole genome shotgun (WGS) entry which is preliminary data.</text>
</comment>
<sequence length="277" mass="30219">MNKTYKKIVLGVLLAGLVLGGLGLLLQYGVFQGVNASRTERTNTECLTDERVFDQADVLSGEEEEELRSLIADREQMTGLDIVLLTVREPELDDYYSIRDFAQDYYEEEKFGWDGPGGDGVIYVDNWATGYCWLCTTGKAAEKLGDSTIQYIIDRTNETVNEDPFGAYETMIKTTAAEMQNLNLFHFRVGNGWLVLIALAVAGIFAAVNLLSNKGSVTTDRSTYVPEGGVKTNQIADIYLRSHRTRVRIETDHDSIGGGGGGSIGGTDGHGGGGGRH</sequence>
<reference evidence="4" key="2">
    <citation type="submission" date="2021-04" db="EMBL/GenBank/DDBJ databases">
        <authorList>
            <person name="Gilroy R."/>
        </authorList>
    </citation>
    <scope>NUCLEOTIDE SEQUENCE</scope>
    <source>
        <strain evidence="4">ChiSxjej3B15-1167</strain>
    </source>
</reference>
<name>A0A9D1X1Z0_9FIRM</name>
<evidence type="ECO:0000259" key="3">
    <source>
        <dbReference type="Pfam" id="PF04536"/>
    </source>
</evidence>
<evidence type="ECO:0000313" key="5">
    <source>
        <dbReference type="Proteomes" id="UP000886805"/>
    </source>
</evidence>
<dbReference type="PANTHER" id="PTHR30373:SF2">
    <property type="entry name" value="UPF0603 PROTEIN YGCG"/>
    <property type="match status" value="1"/>
</dbReference>
<organism evidence="4 5">
    <name type="scientific">Candidatus Anaerobutyricum stercoripullorum</name>
    <dbReference type="NCBI Taxonomy" id="2838456"/>
    <lineage>
        <taxon>Bacteria</taxon>
        <taxon>Bacillati</taxon>
        <taxon>Bacillota</taxon>
        <taxon>Clostridia</taxon>
        <taxon>Lachnospirales</taxon>
        <taxon>Lachnospiraceae</taxon>
        <taxon>Anaerobutyricum</taxon>
    </lineage>
</organism>
<keyword evidence="2" id="KW-0812">Transmembrane</keyword>
<keyword evidence="2" id="KW-0472">Membrane</keyword>
<accession>A0A9D1X1Z0</accession>
<dbReference type="AlphaFoldDB" id="A0A9D1X1Z0"/>
<evidence type="ECO:0000256" key="2">
    <source>
        <dbReference type="SAM" id="Phobius"/>
    </source>
</evidence>
<feature type="compositionally biased region" description="Gly residues" evidence="1">
    <location>
        <begin position="256"/>
        <end position="277"/>
    </location>
</feature>